<sequence>MLTAVMVGLFSAAFATRAAWETARPLPAPAQTRALLAEILPEQEFTDATSAPALFVVYGQPLTLDMAGWLLLGDGGEYGPAGVGGSVNGPPALAPARTVETVRHNLAARGWKLYPDLVREVYSCAGPPCDPTTIPTSTTIQARRGDTAFTMEVFPTYTGNTTSLAATFTRTAPWPVYPAAVAGGLLGAAAAYLLFAWVARRAGDRRSKILLGVALVCWWGPTLLSFPTATAHHFSEPHPSAHPLWEWLGQPTFSLLFLIGCACALTTVAMAFAREWSSRATPTSWSPQPPHGR</sequence>
<keyword evidence="1" id="KW-0472">Membrane</keyword>
<feature type="transmembrane region" description="Helical" evidence="1">
    <location>
        <begin position="252"/>
        <end position="273"/>
    </location>
</feature>
<reference evidence="3 4" key="1">
    <citation type="submission" date="2021-01" db="EMBL/GenBank/DDBJ databases">
        <title>Whole genome shotgun sequence of Asanoa siamensis NBRC 107932.</title>
        <authorList>
            <person name="Komaki H."/>
            <person name="Tamura T."/>
        </authorList>
    </citation>
    <scope>NUCLEOTIDE SEQUENCE [LARGE SCALE GENOMIC DNA]</scope>
    <source>
        <strain evidence="3 4">NBRC 107932</strain>
    </source>
</reference>
<protein>
    <submittedName>
        <fullName evidence="3">Uncharacterized protein</fullName>
    </submittedName>
</protein>
<gene>
    <name evidence="3" type="ORF">Asi02nite_76640</name>
</gene>
<feature type="transmembrane region" description="Helical" evidence="1">
    <location>
        <begin position="176"/>
        <end position="197"/>
    </location>
</feature>
<keyword evidence="1" id="KW-1133">Transmembrane helix</keyword>
<keyword evidence="1" id="KW-0812">Transmembrane</keyword>
<dbReference type="EMBL" id="BONE01000121">
    <property type="protein sequence ID" value="GIF78146.1"/>
    <property type="molecule type" value="Genomic_DNA"/>
</dbReference>
<evidence type="ECO:0000256" key="2">
    <source>
        <dbReference type="SAM" id="SignalP"/>
    </source>
</evidence>
<keyword evidence="4" id="KW-1185">Reference proteome</keyword>
<evidence type="ECO:0000313" key="4">
    <source>
        <dbReference type="Proteomes" id="UP000604117"/>
    </source>
</evidence>
<feature type="transmembrane region" description="Helical" evidence="1">
    <location>
        <begin position="209"/>
        <end position="232"/>
    </location>
</feature>
<feature type="signal peptide" evidence="2">
    <location>
        <begin position="1"/>
        <end position="18"/>
    </location>
</feature>
<comment type="caution">
    <text evidence="3">The sequence shown here is derived from an EMBL/GenBank/DDBJ whole genome shotgun (WGS) entry which is preliminary data.</text>
</comment>
<evidence type="ECO:0000313" key="3">
    <source>
        <dbReference type="EMBL" id="GIF78146.1"/>
    </source>
</evidence>
<keyword evidence="2" id="KW-0732">Signal</keyword>
<evidence type="ECO:0000256" key="1">
    <source>
        <dbReference type="SAM" id="Phobius"/>
    </source>
</evidence>
<name>A0ABQ4D3N7_9ACTN</name>
<accession>A0ABQ4D3N7</accession>
<feature type="chain" id="PRO_5045198420" evidence="2">
    <location>
        <begin position="19"/>
        <end position="293"/>
    </location>
</feature>
<dbReference type="Proteomes" id="UP000604117">
    <property type="component" value="Unassembled WGS sequence"/>
</dbReference>
<proteinExistence type="predicted"/>
<organism evidence="3 4">
    <name type="scientific">Asanoa siamensis</name>
    <dbReference type="NCBI Taxonomy" id="926357"/>
    <lineage>
        <taxon>Bacteria</taxon>
        <taxon>Bacillati</taxon>
        <taxon>Actinomycetota</taxon>
        <taxon>Actinomycetes</taxon>
        <taxon>Micromonosporales</taxon>
        <taxon>Micromonosporaceae</taxon>
        <taxon>Asanoa</taxon>
    </lineage>
</organism>